<protein>
    <recommendedName>
        <fullName evidence="3">Reverse transcriptase domain-containing protein</fullName>
    </recommendedName>
</protein>
<comment type="caution">
    <text evidence="1">The sequence shown here is derived from an EMBL/GenBank/DDBJ whole genome shotgun (WGS) entry which is preliminary data.</text>
</comment>
<gene>
    <name evidence="1" type="ORF">ANN_04674</name>
</gene>
<dbReference type="EMBL" id="JAJSOF020000013">
    <property type="protein sequence ID" value="KAJ4443024.1"/>
    <property type="molecule type" value="Genomic_DNA"/>
</dbReference>
<evidence type="ECO:0000313" key="1">
    <source>
        <dbReference type="EMBL" id="KAJ4443024.1"/>
    </source>
</evidence>
<organism evidence="1 2">
    <name type="scientific">Periplaneta americana</name>
    <name type="common">American cockroach</name>
    <name type="synonym">Blatta americana</name>
    <dbReference type="NCBI Taxonomy" id="6978"/>
    <lineage>
        <taxon>Eukaryota</taxon>
        <taxon>Metazoa</taxon>
        <taxon>Ecdysozoa</taxon>
        <taxon>Arthropoda</taxon>
        <taxon>Hexapoda</taxon>
        <taxon>Insecta</taxon>
        <taxon>Pterygota</taxon>
        <taxon>Neoptera</taxon>
        <taxon>Polyneoptera</taxon>
        <taxon>Dictyoptera</taxon>
        <taxon>Blattodea</taxon>
        <taxon>Blattoidea</taxon>
        <taxon>Blattidae</taxon>
        <taxon>Blattinae</taxon>
        <taxon>Periplaneta</taxon>
    </lineage>
</organism>
<sequence length="178" mass="21340">MQIRNDLLFWKNPDNRLAGNEVWTPKHCLDAATGLRNTGYRTTLVVYFTDILSVIRFRTNPLFIKTCLMLICVNIPFYNLQNPHFKQFIERKITFVRDRAYLLAFRTKPRRDKFYSDILVEEQNGFRRGRSCADSYFTLKLLIEKNREFNIETHFAFIDFEKVFDTLDRGTVYRNMII</sequence>
<evidence type="ECO:0000313" key="2">
    <source>
        <dbReference type="Proteomes" id="UP001148838"/>
    </source>
</evidence>
<accession>A0ABQ8T927</accession>
<proteinExistence type="predicted"/>
<reference evidence="1 2" key="1">
    <citation type="journal article" date="2022" name="Allergy">
        <title>Genome assembly and annotation of Periplaneta americana reveal a comprehensive cockroach allergen profile.</title>
        <authorList>
            <person name="Wang L."/>
            <person name="Xiong Q."/>
            <person name="Saelim N."/>
            <person name="Wang L."/>
            <person name="Nong W."/>
            <person name="Wan A.T."/>
            <person name="Shi M."/>
            <person name="Liu X."/>
            <person name="Cao Q."/>
            <person name="Hui J.H.L."/>
            <person name="Sookrung N."/>
            <person name="Leung T.F."/>
            <person name="Tungtrongchitr A."/>
            <person name="Tsui S.K.W."/>
        </authorList>
    </citation>
    <scope>NUCLEOTIDE SEQUENCE [LARGE SCALE GENOMIC DNA]</scope>
    <source>
        <strain evidence="1">PWHHKU_190912</strain>
    </source>
</reference>
<dbReference type="Proteomes" id="UP001148838">
    <property type="component" value="Unassembled WGS sequence"/>
</dbReference>
<keyword evidence="2" id="KW-1185">Reference proteome</keyword>
<name>A0ABQ8T927_PERAM</name>
<evidence type="ECO:0008006" key="3">
    <source>
        <dbReference type="Google" id="ProtNLM"/>
    </source>
</evidence>